<evidence type="ECO:0000256" key="1">
    <source>
        <dbReference type="ARBA" id="ARBA00022777"/>
    </source>
</evidence>
<dbReference type="InterPro" id="IPR035965">
    <property type="entry name" value="PAS-like_dom_sf"/>
</dbReference>
<feature type="region of interest" description="Disordered" evidence="2">
    <location>
        <begin position="1"/>
        <end position="23"/>
    </location>
</feature>
<dbReference type="Proteomes" id="UP000567186">
    <property type="component" value="Unassembled WGS sequence"/>
</dbReference>
<keyword evidence="1" id="KW-0808">Transferase</keyword>
<dbReference type="NCBIfam" id="TIGR00229">
    <property type="entry name" value="sensory_box"/>
    <property type="match status" value="1"/>
</dbReference>
<keyword evidence="1" id="KW-0418">Kinase</keyword>
<dbReference type="RefSeq" id="WP_135954127.1">
    <property type="nucleotide sequence ID" value="NZ_JABCKY010000001.1"/>
</dbReference>
<dbReference type="InterPro" id="IPR000700">
    <property type="entry name" value="PAS-assoc_C"/>
</dbReference>
<feature type="domain" description="PAC" evidence="3">
    <location>
        <begin position="95"/>
        <end position="144"/>
    </location>
</feature>
<protein>
    <submittedName>
        <fullName evidence="4">PAS domain-containing protein</fullName>
    </submittedName>
</protein>
<dbReference type="Gene3D" id="3.30.450.20">
    <property type="entry name" value="PAS domain"/>
    <property type="match status" value="1"/>
</dbReference>
<dbReference type="Pfam" id="PF08448">
    <property type="entry name" value="PAS_4"/>
    <property type="match status" value="1"/>
</dbReference>
<evidence type="ECO:0000256" key="2">
    <source>
        <dbReference type="SAM" id="MobiDB-lite"/>
    </source>
</evidence>
<dbReference type="EMBL" id="JABCKY010000001">
    <property type="protein sequence ID" value="NMT62765.1"/>
    <property type="molecule type" value="Genomic_DNA"/>
</dbReference>
<proteinExistence type="predicted"/>
<comment type="caution">
    <text evidence="4">The sequence shown here is derived from an EMBL/GenBank/DDBJ whole genome shotgun (WGS) entry which is preliminary data.</text>
</comment>
<dbReference type="AlphaFoldDB" id="A0A7Y0NJT6"/>
<accession>A0A7Y0NJT6</accession>
<dbReference type="SUPFAM" id="SSF55785">
    <property type="entry name" value="PYP-like sensor domain (PAS domain)"/>
    <property type="match status" value="1"/>
</dbReference>
<dbReference type="GO" id="GO:0016301">
    <property type="term" value="F:kinase activity"/>
    <property type="evidence" value="ECO:0007669"/>
    <property type="project" value="UniProtKB-KW"/>
</dbReference>
<evidence type="ECO:0000313" key="5">
    <source>
        <dbReference type="Proteomes" id="UP000567186"/>
    </source>
</evidence>
<keyword evidence="5" id="KW-1185">Reference proteome</keyword>
<gene>
    <name evidence="4" type="ORF">HIU99_04055</name>
</gene>
<dbReference type="InterPro" id="IPR000014">
    <property type="entry name" value="PAS"/>
</dbReference>
<dbReference type="CDD" id="cd00130">
    <property type="entry name" value="PAS"/>
    <property type="match status" value="1"/>
</dbReference>
<sequence length="144" mass="16007">MKAGQKPCPASSASSFSSLKEQETRPIETMLKDSLDPAAIFDPDCRHLFVNQAMAYLINATHRDIVGKTPRELGLDLATELHHAITTTVTTGQTQRSEFHHCLPSGREVYFDCQFVPVFNDRDEVEAVVKTSRDITERKTGSGL</sequence>
<organism evidence="4 5">
    <name type="scientific">Marinobacter orientalis</name>
    <dbReference type="NCBI Taxonomy" id="1928859"/>
    <lineage>
        <taxon>Bacteria</taxon>
        <taxon>Pseudomonadati</taxon>
        <taxon>Pseudomonadota</taxon>
        <taxon>Gammaproteobacteria</taxon>
        <taxon>Pseudomonadales</taxon>
        <taxon>Marinobacteraceae</taxon>
        <taxon>Marinobacter</taxon>
    </lineage>
</organism>
<dbReference type="InterPro" id="IPR013656">
    <property type="entry name" value="PAS_4"/>
</dbReference>
<evidence type="ECO:0000259" key="3">
    <source>
        <dbReference type="PROSITE" id="PS50113"/>
    </source>
</evidence>
<reference evidence="4 5" key="1">
    <citation type="submission" date="2020-04" db="EMBL/GenBank/DDBJ databases">
        <title>Marinobacter oceani sp. nov., isolated from marine solar saltern.</title>
        <authorList>
            <person name="Chen X.-Y."/>
        </authorList>
    </citation>
    <scope>NUCLEOTIDE SEQUENCE [LARGE SCALE GENOMIC DNA]</scope>
    <source>
        <strain evidence="4 5">W62</strain>
    </source>
</reference>
<dbReference type="PROSITE" id="PS50113">
    <property type="entry name" value="PAC"/>
    <property type="match status" value="1"/>
</dbReference>
<name>A0A7Y0NJT6_9GAMM</name>
<dbReference type="OrthoDB" id="9176779at2"/>
<evidence type="ECO:0000313" key="4">
    <source>
        <dbReference type="EMBL" id="NMT62765.1"/>
    </source>
</evidence>